<dbReference type="Gene3D" id="3.90.190.20">
    <property type="entry name" value="Mur ligase, C-terminal domain"/>
    <property type="match status" value="1"/>
</dbReference>
<dbReference type="InterPro" id="IPR036565">
    <property type="entry name" value="Mur-like_cat_sf"/>
</dbReference>
<evidence type="ECO:0000259" key="23">
    <source>
        <dbReference type="Pfam" id="PF08245"/>
    </source>
</evidence>
<evidence type="ECO:0000256" key="14">
    <source>
        <dbReference type="ARBA" id="ARBA00030048"/>
    </source>
</evidence>
<dbReference type="Gene3D" id="3.40.1190.10">
    <property type="entry name" value="Mur-like, catalytic domain"/>
    <property type="match status" value="1"/>
</dbReference>
<dbReference type="NCBIfam" id="TIGR01499">
    <property type="entry name" value="folC"/>
    <property type="match status" value="1"/>
</dbReference>
<dbReference type="SUPFAM" id="SSF53623">
    <property type="entry name" value="MurD-like peptide ligases, catalytic domain"/>
    <property type="match status" value="1"/>
</dbReference>
<evidence type="ECO:0000256" key="2">
    <source>
        <dbReference type="ARBA" id="ARBA00004799"/>
    </source>
</evidence>
<keyword evidence="13" id="KW-0289">Folate biosynthesis</keyword>
<dbReference type="PANTHER" id="PTHR11136:SF0">
    <property type="entry name" value="DIHYDROFOLATE SYNTHETASE-RELATED"/>
    <property type="match status" value="1"/>
</dbReference>
<dbReference type="Pfam" id="PF08245">
    <property type="entry name" value="Mur_ligase_M"/>
    <property type="match status" value="1"/>
</dbReference>
<dbReference type="STRING" id="163.SAMN04487775_104192"/>
<evidence type="ECO:0000256" key="6">
    <source>
        <dbReference type="ARBA" id="ARBA00013025"/>
    </source>
</evidence>
<evidence type="ECO:0000256" key="20">
    <source>
        <dbReference type="ARBA" id="ARBA00049161"/>
    </source>
</evidence>
<dbReference type="GO" id="GO:0005737">
    <property type="term" value="C:cytoplasm"/>
    <property type="evidence" value="ECO:0007669"/>
    <property type="project" value="TreeGrafter"/>
</dbReference>
<keyword evidence="12" id="KW-0460">Magnesium</keyword>
<comment type="pathway">
    <text evidence="3">Cofactor biosynthesis; tetrahydrofolylpolyglutamate biosynthesis.</text>
</comment>
<dbReference type="SUPFAM" id="SSF53244">
    <property type="entry name" value="MurD-like peptide ligases, peptide-binding domain"/>
    <property type="match status" value="1"/>
</dbReference>
<accession>A0A1H9AL46</accession>
<dbReference type="InterPro" id="IPR004101">
    <property type="entry name" value="Mur_ligase_C"/>
</dbReference>
<evidence type="ECO:0000256" key="7">
    <source>
        <dbReference type="ARBA" id="ARBA00019357"/>
    </source>
</evidence>
<gene>
    <name evidence="24" type="ORF">SAMN04487977_101380</name>
</gene>
<keyword evidence="8 21" id="KW-0436">Ligase</keyword>
<comment type="catalytic activity">
    <reaction evidence="20">
        <text>7,8-dihydropteroate + L-glutamate + ATP = 7,8-dihydrofolate + ADP + phosphate + H(+)</text>
        <dbReference type="Rhea" id="RHEA:23584"/>
        <dbReference type="ChEBI" id="CHEBI:15378"/>
        <dbReference type="ChEBI" id="CHEBI:17839"/>
        <dbReference type="ChEBI" id="CHEBI:29985"/>
        <dbReference type="ChEBI" id="CHEBI:30616"/>
        <dbReference type="ChEBI" id="CHEBI:43474"/>
        <dbReference type="ChEBI" id="CHEBI:57451"/>
        <dbReference type="ChEBI" id="CHEBI:456216"/>
        <dbReference type="EC" id="6.3.2.12"/>
    </reaction>
</comment>
<protein>
    <recommendedName>
        <fullName evidence="7">Dihydrofolate synthase/folylpolyglutamate synthase</fullName>
        <ecNumber evidence="5">6.3.2.12</ecNumber>
        <ecNumber evidence="6">6.3.2.17</ecNumber>
    </recommendedName>
    <alternativeName>
        <fullName evidence="16">Folylpoly-gamma-glutamate synthetase-dihydrofolate synthetase</fullName>
    </alternativeName>
    <alternativeName>
        <fullName evidence="14">Folylpolyglutamate synthetase</fullName>
    </alternativeName>
    <alternativeName>
        <fullName evidence="15">Tetrahydrofolylpolyglutamate synthase</fullName>
    </alternativeName>
</protein>
<dbReference type="InterPro" id="IPR018109">
    <property type="entry name" value="Folylpolyglutamate_synth_CS"/>
</dbReference>
<evidence type="ECO:0000256" key="1">
    <source>
        <dbReference type="ARBA" id="ARBA00002714"/>
    </source>
</evidence>
<dbReference type="Pfam" id="PF02875">
    <property type="entry name" value="Mur_ligase_C"/>
    <property type="match status" value="1"/>
</dbReference>
<dbReference type="InterPro" id="IPR013221">
    <property type="entry name" value="Mur_ligase_cen"/>
</dbReference>
<evidence type="ECO:0000313" key="25">
    <source>
        <dbReference type="Proteomes" id="UP000182360"/>
    </source>
</evidence>
<feature type="domain" description="Mur ligase central" evidence="23">
    <location>
        <begin position="62"/>
        <end position="295"/>
    </location>
</feature>
<comment type="catalytic activity">
    <reaction evidence="18">
        <text>10-formyltetrahydrofolyl-(gamma-L-Glu)(n) + L-glutamate + ATP = 10-formyltetrahydrofolyl-(gamma-L-Glu)(n+1) + ADP + phosphate + H(+)</text>
        <dbReference type="Rhea" id="RHEA:51904"/>
        <dbReference type="Rhea" id="RHEA-COMP:13088"/>
        <dbReference type="Rhea" id="RHEA-COMP:14300"/>
        <dbReference type="ChEBI" id="CHEBI:15378"/>
        <dbReference type="ChEBI" id="CHEBI:29985"/>
        <dbReference type="ChEBI" id="CHEBI:30616"/>
        <dbReference type="ChEBI" id="CHEBI:43474"/>
        <dbReference type="ChEBI" id="CHEBI:134413"/>
        <dbReference type="ChEBI" id="CHEBI:456216"/>
        <dbReference type="EC" id="6.3.2.17"/>
    </reaction>
</comment>
<evidence type="ECO:0000256" key="4">
    <source>
        <dbReference type="ARBA" id="ARBA00008276"/>
    </source>
</evidence>
<dbReference type="GO" id="GO:0046872">
    <property type="term" value="F:metal ion binding"/>
    <property type="evidence" value="ECO:0007669"/>
    <property type="project" value="UniProtKB-KW"/>
</dbReference>
<keyword evidence="25" id="KW-1185">Reference proteome</keyword>
<evidence type="ECO:0000259" key="22">
    <source>
        <dbReference type="Pfam" id="PF02875"/>
    </source>
</evidence>
<evidence type="ECO:0000256" key="12">
    <source>
        <dbReference type="ARBA" id="ARBA00022842"/>
    </source>
</evidence>
<feature type="domain" description="Mur ligase C-terminal" evidence="22">
    <location>
        <begin position="319"/>
        <end position="446"/>
    </location>
</feature>
<evidence type="ECO:0000256" key="15">
    <source>
        <dbReference type="ARBA" id="ARBA00030592"/>
    </source>
</evidence>
<dbReference type="PROSITE" id="PS01012">
    <property type="entry name" value="FOLYLPOLYGLU_SYNT_2"/>
    <property type="match status" value="1"/>
</dbReference>
<evidence type="ECO:0000256" key="17">
    <source>
        <dbReference type="ARBA" id="ARBA00047493"/>
    </source>
</evidence>
<keyword evidence="9" id="KW-0479">Metal-binding</keyword>
<evidence type="ECO:0000256" key="8">
    <source>
        <dbReference type="ARBA" id="ARBA00022598"/>
    </source>
</evidence>
<keyword evidence="11 21" id="KW-0067">ATP-binding</keyword>
<evidence type="ECO:0000256" key="18">
    <source>
        <dbReference type="ARBA" id="ARBA00047808"/>
    </source>
</evidence>
<dbReference type="GO" id="GO:0004326">
    <property type="term" value="F:tetrahydrofolylpolyglutamate synthase activity"/>
    <property type="evidence" value="ECO:0007669"/>
    <property type="project" value="UniProtKB-EC"/>
</dbReference>
<dbReference type="EC" id="6.3.2.17" evidence="6"/>
<name>A0A1H9AL46_9SPIR</name>
<dbReference type="PANTHER" id="PTHR11136">
    <property type="entry name" value="FOLYLPOLYGLUTAMATE SYNTHASE-RELATED"/>
    <property type="match status" value="1"/>
</dbReference>
<dbReference type="Proteomes" id="UP000182360">
    <property type="component" value="Unassembled WGS sequence"/>
</dbReference>
<evidence type="ECO:0000256" key="16">
    <source>
        <dbReference type="ARBA" id="ARBA00032510"/>
    </source>
</evidence>
<comment type="pathway">
    <text evidence="2">Cofactor biosynthesis; tetrahydrofolate biosynthesis; 7,8-dihydrofolate from 2-amino-4-hydroxy-6-hydroxymethyl-7,8-dihydropteridine diphosphate and 4-aminobenzoate: step 2/2.</text>
</comment>
<dbReference type="GO" id="GO:0008841">
    <property type="term" value="F:dihydrofolate synthase activity"/>
    <property type="evidence" value="ECO:0007669"/>
    <property type="project" value="UniProtKB-EC"/>
</dbReference>
<sequence>MTFLIKQIIIHPVNAIDVFQEWLNDYLNFEHTPKKEIFWLDTIDYLCKRFDNPQDYAPCVHVAGSKGKGSVSRLISCILDEAGYKVGLYTSPHITDFRERICTPTGFFSEEIYEKTVKELMPNIDSIIPENLPAERPLTWFELVTLYAFLCFRNAEVDWSVFEVGLGGRLDATNVIRPKLCCITPIELEHTEFLGDTLEKIAAEKAGIIKNCTPVIISPQQTESVKIVLREKAITRHAPYYFVDDFITGSFYHFNENNKRMTVHFESELFNRPIETQMQLLGKMQAQNAAMAAVAIKKLLPNLDEGIIERGIAKAKLPGRFEILENVKGYTEIPAVILDGAHTLNSIRLTIDTLNKLFGEKKVSLLFACAADKDVKDISMLFRYRFEHVYVTRPGERKESNLAGEIEAFTNAEVKFTADADYKMMIKKAFEESAANGNILLVTGSFYLVSEVKEFLHG</sequence>
<evidence type="ECO:0000256" key="5">
    <source>
        <dbReference type="ARBA" id="ARBA00013023"/>
    </source>
</evidence>
<evidence type="ECO:0000256" key="13">
    <source>
        <dbReference type="ARBA" id="ARBA00022909"/>
    </source>
</evidence>
<keyword evidence="10 21" id="KW-0547">Nucleotide-binding</keyword>
<evidence type="ECO:0000313" key="24">
    <source>
        <dbReference type="EMBL" id="SEP77466.1"/>
    </source>
</evidence>
<dbReference type="eggNOG" id="COG0285">
    <property type="taxonomic scope" value="Bacteria"/>
</dbReference>
<evidence type="ECO:0000256" key="10">
    <source>
        <dbReference type="ARBA" id="ARBA00022741"/>
    </source>
</evidence>
<dbReference type="AlphaFoldDB" id="A0A1H9AL46"/>
<comment type="catalytic activity">
    <reaction evidence="17">
        <text>(6S)-5,6,7,8-tetrahydrofolyl-(gamma-L-Glu)(n) + L-glutamate + ATP = (6S)-5,6,7,8-tetrahydrofolyl-(gamma-L-Glu)(n+1) + ADP + phosphate + H(+)</text>
        <dbReference type="Rhea" id="RHEA:10580"/>
        <dbReference type="Rhea" id="RHEA-COMP:14738"/>
        <dbReference type="Rhea" id="RHEA-COMP:14740"/>
        <dbReference type="ChEBI" id="CHEBI:15378"/>
        <dbReference type="ChEBI" id="CHEBI:29985"/>
        <dbReference type="ChEBI" id="CHEBI:30616"/>
        <dbReference type="ChEBI" id="CHEBI:43474"/>
        <dbReference type="ChEBI" id="CHEBI:141005"/>
        <dbReference type="ChEBI" id="CHEBI:456216"/>
        <dbReference type="EC" id="6.3.2.17"/>
    </reaction>
</comment>
<evidence type="ECO:0000256" key="21">
    <source>
        <dbReference type="PIRNR" id="PIRNR001563"/>
    </source>
</evidence>
<dbReference type="EC" id="6.3.2.12" evidence="5"/>
<organism evidence="24 25">
    <name type="scientific">Treponema bryantii</name>
    <dbReference type="NCBI Taxonomy" id="163"/>
    <lineage>
        <taxon>Bacteria</taxon>
        <taxon>Pseudomonadati</taxon>
        <taxon>Spirochaetota</taxon>
        <taxon>Spirochaetia</taxon>
        <taxon>Spirochaetales</taxon>
        <taxon>Treponemataceae</taxon>
        <taxon>Treponema</taxon>
    </lineage>
</organism>
<comment type="catalytic activity">
    <reaction evidence="19">
        <text>(6R)-5,10-methylenetetrahydrofolyl-(gamma-L-Glu)(n) + L-glutamate + ATP = (6R)-5,10-methylenetetrahydrofolyl-(gamma-L-Glu)(n+1) + ADP + phosphate + H(+)</text>
        <dbReference type="Rhea" id="RHEA:51912"/>
        <dbReference type="Rhea" id="RHEA-COMP:13257"/>
        <dbReference type="Rhea" id="RHEA-COMP:13258"/>
        <dbReference type="ChEBI" id="CHEBI:15378"/>
        <dbReference type="ChEBI" id="CHEBI:29985"/>
        <dbReference type="ChEBI" id="CHEBI:30616"/>
        <dbReference type="ChEBI" id="CHEBI:43474"/>
        <dbReference type="ChEBI" id="CHEBI:136572"/>
        <dbReference type="ChEBI" id="CHEBI:456216"/>
        <dbReference type="EC" id="6.3.2.17"/>
    </reaction>
</comment>
<dbReference type="GO" id="GO:0046656">
    <property type="term" value="P:folic acid biosynthetic process"/>
    <property type="evidence" value="ECO:0007669"/>
    <property type="project" value="UniProtKB-KW"/>
</dbReference>
<evidence type="ECO:0000256" key="3">
    <source>
        <dbReference type="ARBA" id="ARBA00005150"/>
    </source>
</evidence>
<dbReference type="InterPro" id="IPR036615">
    <property type="entry name" value="Mur_ligase_C_dom_sf"/>
</dbReference>
<reference evidence="24 25" key="1">
    <citation type="submission" date="2016-10" db="EMBL/GenBank/DDBJ databases">
        <authorList>
            <person name="de Groot N.N."/>
        </authorList>
    </citation>
    <scope>NUCLEOTIDE SEQUENCE [LARGE SCALE GENOMIC DNA]</scope>
    <source>
        <strain evidence="24 25">B25</strain>
    </source>
</reference>
<comment type="function">
    <text evidence="1">Functions in two distinct reactions of the de novo folate biosynthetic pathway. Catalyzes the addition of a glutamate residue to dihydropteroate (7,8-dihydropteroate or H2Pte) to form dihydrofolate (7,8-dihydrofolate monoglutamate or H2Pte-Glu). Also catalyzes successive additions of L-glutamate to tetrahydrofolate or 10-formyltetrahydrofolate or 5,10-methylenetetrahydrofolate, leading to folylpolyglutamate derivatives.</text>
</comment>
<comment type="similarity">
    <text evidence="4 21">Belongs to the folylpolyglutamate synthase family.</text>
</comment>
<evidence type="ECO:0000256" key="19">
    <source>
        <dbReference type="ARBA" id="ARBA00049035"/>
    </source>
</evidence>
<dbReference type="GO" id="GO:0005524">
    <property type="term" value="F:ATP binding"/>
    <property type="evidence" value="ECO:0007669"/>
    <property type="project" value="UniProtKB-KW"/>
</dbReference>
<proteinExistence type="inferred from homology"/>
<dbReference type="PIRSF" id="PIRSF001563">
    <property type="entry name" value="Folylpolyglu_synth"/>
    <property type="match status" value="1"/>
</dbReference>
<dbReference type="EMBL" id="FOFU01000001">
    <property type="protein sequence ID" value="SEP77466.1"/>
    <property type="molecule type" value="Genomic_DNA"/>
</dbReference>
<evidence type="ECO:0000256" key="11">
    <source>
        <dbReference type="ARBA" id="ARBA00022840"/>
    </source>
</evidence>
<evidence type="ECO:0000256" key="9">
    <source>
        <dbReference type="ARBA" id="ARBA00022723"/>
    </source>
</evidence>
<dbReference type="InterPro" id="IPR001645">
    <property type="entry name" value="Folylpolyglutamate_synth"/>
</dbReference>